<reference evidence="1" key="2">
    <citation type="journal article" date="2015" name="Fish Shellfish Immunol.">
        <title>Early steps in the European eel (Anguilla anguilla)-Vibrio vulnificus interaction in the gills: Role of the RtxA13 toxin.</title>
        <authorList>
            <person name="Callol A."/>
            <person name="Pajuelo D."/>
            <person name="Ebbesson L."/>
            <person name="Teles M."/>
            <person name="MacKenzie S."/>
            <person name="Amaro C."/>
        </authorList>
    </citation>
    <scope>NUCLEOTIDE SEQUENCE</scope>
</reference>
<organism evidence="1">
    <name type="scientific">Anguilla anguilla</name>
    <name type="common">European freshwater eel</name>
    <name type="synonym">Muraena anguilla</name>
    <dbReference type="NCBI Taxonomy" id="7936"/>
    <lineage>
        <taxon>Eukaryota</taxon>
        <taxon>Metazoa</taxon>
        <taxon>Chordata</taxon>
        <taxon>Craniata</taxon>
        <taxon>Vertebrata</taxon>
        <taxon>Euteleostomi</taxon>
        <taxon>Actinopterygii</taxon>
        <taxon>Neopterygii</taxon>
        <taxon>Teleostei</taxon>
        <taxon>Anguilliformes</taxon>
        <taxon>Anguillidae</taxon>
        <taxon>Anguilla</taxon>
    </lineage>
</organism>
<dbReference type="AlphaFoldDB" id="A0A0E9UB45"/>
<name>A0A0E9UB45_ANGAN</name>
<dbReference type="EMBL" id="GBXM01046172">
    <property type="protein sequence ID" value="JAH62405.1"/>
    <property type="molecule type" value="Transcribed_RNA"/>
</dbReference>
<reference evidence="1" key="1">
    <citation type="submission" date="2014-11" db="EMBL/GenBank/DDBJ databases">
        <authorList>
            <person name="Amaro Gonzalez C."/>
        </authorList>
    </citation>
    <scope>NUCLEOTIDE SEQUENCE</scope>
</reference>
<sequence>MALITRDCIQERKVDRSINQ</sequence>
<accession>A0A0E9UB45</accession>
<proteinExistence type="predicted"/>
<evidence type="ECO:0000313" key="1">
    <source>
        <dbReference type="EMBL" id="JAH62405.1"/>
    </source>
</evidence>
<protein>
    <submittedName>
        <fullName evidence="1">Uncharacterized protein</fullName>
    </submittedName>
</protein>